<protein>
    <submittedName>
        <fullName evidence="1">Uncharacterized protein</fullName>
    </submittedName>
</protein>
<name>A0AAE0XDF0_9GAST</name>
<keyword evidence="2" id="KW-1185">Reference proteome</keyword>
<dbReference type="Proteomes" id="UP001283361">
    <property type="component" value="Unassembled WGS sequence"/>
</dbReference>
<reference evidence="1" key="1">
    <citation type="journal article" date="2023" name="G3 (Bethesda)">
        <title>A reference genome for the long-term kleptoplast-retaining sea slug Elysia crispata morphotype clarki.</title>
        <authorList>
            <person name="Eastman K.E."/>
            <person name="Pendleton A.L."/>
            <person name="Shaikh M.A."/>
            <person name="Suttiyut T."/>
            <person name="Ogas R."/>
            <person name="Tomko P."/>
            <person name="Gavelis G."/>
            <person name="Widhalm J.R."/>
            <person name="Wisecaver J.H."/>
        </authorList>
    </citation>
    <scope>NUCLEOTIDE SEQUENCE</scope>
    <source>
        <strain evidence="1">ECLA1</strain>
    </source>
</reference>
<evidence type="ECO:0000313" key="1">
    <source>
        <dbReference type="EMBL" id="KAK3690736.1"/>
    </source>
</evidence>
<accession>A0AAE0XDF0</accession>
<proteinExistence type="predicted"/>
<gene>
    <name evidence="1" type="ORF">RRG08_061174</name>
</gene>
<sequence>MLVLCTEPHTSGCVLNLSVKDASTVCLTSEFKMLVLYTEPHSSACLILSRRERSVDSNLDLSPYRWFLRQLSSRPPTVFGGGRAESGAILKTTSTRTRSVL</sequence>
<evidence type="ECO:0000313" key="2">
    <source>
        <dbReference type="Proteomes" id="UP001283361"/>
    </source>
</evidence>
<dbReference type="AlphaFoldDB" id="A0AAE0XDF0"/>
<organism evidence="1 2">
    <name type="scientific">Elysia crispata</name>
    <name type="common">lettuce slug</name>
    <dbReference type="NCBI Taxonomy" id="231223"/>
    <lineage>
        <taxon>Eukaryota</taxon>
        <taxon>Metazoa</taxon>
        <taxon>Spiralia</taxon>
        <taxon>Lophotrochozoa</taxon>
        <taxon>Mollusca</taxon>
        <taxon>Gastropoda</taxon>
        <taxon>Heterobranchia</taxon>
        <taxon>Euthyneura</taxon>
        <taxon>Panpulmonata</taxon>
        <taxon>Sacoglossa</taxon>
        <taxon>Placobranchoidea</taxon>
        <taxon>Plakobranchidae</taxon>
        <taxon>Elysia</taxon>
    </lineage>
</organism>
<dbReference type="EMBL" id="JAWDGP010008107">
    <property type="protein sequence ID" value="KAK3690736.1"/>
    <property type="molecule type" value="Genomic_DNA"/>
</dbReference>
<comment type="caution">
    <text evidence="1">The sequence shown here is derived from an EMBL/GenBank/DDBJ whole genome shotgun (WGS) entry which is preliminary data.</text>
</comment>